<dbReference type="InterPro" id="IPR029442">
    <property type="entry name" value="GyrI-like"/>
</dbReference>
<evidence type="ECO:0000313" key="6">
    <source>
        <dbReference type="Proteomes" id="UP000285567"/>
    </source>
</evidence>
<organism evidence="5 6">
    <name type="scientific">Staphylococcus xylosus</name>
    <dbReference type="NCBI Taxonomy" id="1288"/>
    <lineage>
        <taxon>Bacteria</taxon>
        <taxon>Bacillati</taxon>
        <taxon>Bacillota</taxon>
        <taxon>Bacilli</taxon>
        <taxon>Bacillales</taxon>
        <taxon>Staphylococcaceae</taxon>
        <taxon>Staphylococcus</taxon>
    </lineage>
</organism>
<comment type="caution">
    <text evidence="5">The sequence shown here is derived from an EMBL/GenBank/DDBJ whole genome shotgun (WGS) entry which is preliminary data.</text>
</comment>
<dbReference type="OrthoDB" id="9801123at2"/>
<reference evidence="5 6" key="1">
    <citation type="journal article" date="2016" name="Front. Microbiol.">
        <title>Comprehensive Phylogenetic Analysis of Bovine Non-aureus Staphylococci Species Based on Whole-Genome Sequencing.</title>
        <authorList>
            <person name="Naushad S."/>
            <person name="Barkema H.W."/>
            <person name="Luby C."/>
            <person name="Condas L.A."/>
            <person name="Nobrega D.B."/>
            <person name="Carson D.A."/>
            <person name="De Buck J."/>
        </authorList>
    </citation>
    <scope>NUCLEOTIDE SEQUENCE [LARGE SCALE GENOMIC DNA]</scope>
    <source>
        <strain evidence="5 6">SNUC 102</strain>
    </source>
</reference>
<proteinExistence type="predicted"/>
<feature type="domain" description="HTH araC/xylS-type" evidence="4">
    <location>
        <begin position="6"/>
        <end position="102"/>
    </location>
</feature>
<dbReference type="Gene3D" id="3.20.80.10">
    <property type="entry name" value="Regulatory factor, effector binding domain"/>
    <property type="match status" value="1"/>
</dbReference>
<dbReference type="InterPro" id="IPR009057">
    <property type="entry name" value="Homeodomain-like_sf"/>
</dbReference>
<sequence>MINQLNQSIDYIDNNLTNELNLSDIANYIGMPEQHYRNLFIFLSEMSLSEYIKKRKLYFANKDLLNKYSVTTVATKYGYSIDGFTRAFKAWSGYLPSQVYEHQILISFPKLSFSINTKGGINMKTRIVEQPEFNIVGVQKRVPMQFEGVNDEIVALAKSITNTQKEEMHQLQNIEPKEIVNVSYDADESFTKEQGELTHMIGVLTTESNPSEQLEILNFKASKWVVFENEGEYPNVLQETYAKIYSEWLPDSEYELSDLPMFSFTNFKDNEQDIAYSEIWVAINNY</sequence>
<dbReference type="SUPFAM" id="SSF55136">
    <property type="entry name" value="Probable bacterial effector-binding domain"/>
    <property type="match status" value="1"/>
</dbReference>
<keyword evidence="3" id="KW-0804">Transcription</keyword>
<dbReference type="Gene3D" id="1.10.10.60">
    <property type="entry name" value="Homeodomain-like"/>
    <property type="match status" value="2"/>
</dbReference>
<dbReference type="SMART" id="SM00871">
    <property type="entry name" value="AraC_E_bind"/>
    <property type="match status" value="1"/>
</dbReference>
<name>A0A418IJQ2_STAXY</name>
<dbReference type="EMBL" id="QXUL01000139">
    <property type="protein sequence ID" value="RIN06263.1"/>
    <property type="molecule type" value="Genomic_DNA"/>
</dbReference>
<evidence type="ECO:0000256" key="3">
    <source>
        <dbReference type="ARBA" id="ARBA00023163"/>
    </source>
</evidence>
<evidence type="ECO:0000256" key="2">
    <source>
        <dbReference type="ARBA" id="ARBA00023125"/>
    </source>
</evidence>
<keyword evidence="2" id="KW-0238">DNA-binding</keyword>
<dbReference type="PROSITE" id="PS01124">
    <property type="entry name" value="HTH_ARAC_FAMILY_2"/>
    <property type="match status" value="1"/>
</dbReference>
<keyword evidence="6" id="KW-1185">Reference proteome</keyword>
<dbReference type="Pfam" id="PF12833">
    <property type="entry name" value="HTH_18"/>
    <property type="match status" value="1"/>
</dbReference>
<dbReference type="SUPFAM" id="SSF46689">
    <property type="entry name" value="Homeodomain-like"/>
    <property type="match status" value="1"/>
</dbReference>
<dbReference type="SMART" id="SM00342">
    <property type="entry name" value="HTH_ARAC"/>
    <property type="match status" value="1"/>
</dbReference>
<dbReference type="GO" id="GO:0003700">
    <property type="term" value="F:DNA-binding transcription factor activity"/>
    <property type="evidence" value="ECO:0007669"/>
    <property type="project" value="InterPro"/>
</dbReference>
<dbReference type="InterPro" id="IPR050959">
    <property type="entry name" value="MarA-like"/>
</dbReference>
<dbReference type="Pfam" id="PF06445">
    <property type="entry name" value="GyrI-like"/>
    <property type="match status" value="1"/>
</dbReference>
<dbReference type="InterPro" id="IPR018060">
    <property type="entry name" value="HTH_AraC"/>
</dbReference>
<accession>A0A418IJQ2</accession>
<dbReference type="PANTHER" id="PTHR47504">
    <property type="entry name" value="RIGHT ORIGIN-BINDING PROTEIN"/>
    <property type="match status" value="1"/>
</dbReference>
<protein>
    <submittedName>
        <fullName evidence="5">AraC family transcriptional regulator</fullName>
    </submittedName>
</protein>
<dbReference type="InterPro" id="IPR010499">
    <property type="entry name" value="AraC_E-bd"/>
</dbReference>
<evidence type="ECO:0000256" key="1">
    <source>
        <dbReference type="ARBA" id="ARBA00023015"/>
    </source>
</evidence>
<evidence type="ECO:0000313" key="5">
    <source>
        <dbReference type="EMBL" id="RIN06263.1"/>
    </source>
</evidence>
<dbReference type="InterPro" id="IPR011256">
    <property type="entry name" value="Reg_factor_effector_dom_sf"/>
</dbReference>
<evidence type="ECO:0000259" key="4">
    <source>
        <dbReference type="PROSITE" id="PS01124"/>
    </source>
</evidence>
<keyword evidence="1" id="KW-0805">Transcription regulation</keyword>
<dbReference type="AlphaFoldDB" id="A0A418IJQ2"/>
<dbReference type="Proteomes" id="UP000285567">
    <property type="component" value="Unassembled WGS sequence"/>
</dbReference>
<dbReference type="PANTHER" id="PTHR47504:SF5">
    <property type="entry name" value="RIGHT ORIGIN-BINDING PROTEIN"/>
    <property type="match status" value="1"/>
</dbReference>
<gene>
    <name evidence="5" type="ORF">BU097_14420</name>
</gene>
<dbReference type="GO" id="GO:0043565">
    <property type="term" value="F:sequence-specific DNA binding"/>
    <property type="evidence" value="ECO:0007669"/>
    <property type="project" value="InterPro"/>
</dbReference>